<dbReference type="EMBL" id="JAUEPL010000043">
    <property type="protein sequence ID" value="MDN3297061.1"/>
    <property type="molecule type" value="Genomic_DNA"/>
</dbReference>
<dbReference type="Gene3D" id="3.40.47.10">
    <property type="match status" value="2"/>
</dbReference>
<evidence type="ECO:0000256" key="2">
    <source>
        <dbReference type="ARBA" id="ARBA00008467"/>
    </source>
</evidence>
<dbReference type="NCBIfam" id="NF005589">
    <property type="entry name" value="PRK07314.1"/>
    <property type="match status" value="1"/>
</dbReference>
<keyword evidence="5 14" id="KW-0444">Lipid biosynthesis</keyword>
<dbReference type="PANTHER" id="PTHR11712">
    <property type="entry name" value="POLYKETIDE SYNTHASE-RELATED"/>
    <property type="match status" value="1"/>
</dbReference>
<dbReference type="PIRSF" id="PIRSF000447">
    <property type="entry name" value="KAS_II"/>
    <property type="match status" value="1"/>
</dbReference>
<dbReference type="InterPro" id="IPR014031">
    <property type="entry name" value="Ketoacyl_synth_C"/>
</dbReference>
<dbReference type="GO" id="GO:0016746">
    <property type="term" value="F:acyltransferase activity"/>
    <property type="evidence" value="ECO:0007669"/>
    <property type="project" value="UniProtKB-KW"/>
</dbReference>
<keyword evidence="9 14" id="KW-0275">Fatty acid biosynthesis</keyword>
<sequence>MAPVATRRFDAAVTGLGLVTPAGVGVAESWGRVLAGRPTAERNPALKGLPVDFSCRVRDFDANDLLGRRKAWRLDRFVQLAMVAAEEALRDAGLDPGTWDGTRVGVVLGSAVGGTASWENQYRTLREQGPHKVSPLLIPMLITNMVAGQLAIEHRALGPNHVVSTACAAAATAIGTARELLRSGACDIVITGGTEACLTPSIISGFAQMGALSGRTDDPAAASRPFDVDRDGFVAAEGAGILVLERPEHARARGARIRARISGYGASADAHHPTAPDPSGQGVERAMRTALDDAGLTPGDIAHVNAHGTSTPLNDAAEAAVLRRVFGDRPVVTSTKGVTGHALGAAGALEAAFTVLSVENGVVPPTANLVKQDPELELDVVTGAPRPLAMTAAISDSFGFGGQNAVLVVTRD</sequence>
<comment type="similarity">
    <text evidence="2 14 15">Belongs to the thiolase-like superfamily. Beta-ketoacyl-ACP synthases family.</text>
</comment>
<evidence type="ECO:0000313" key="17">
    <source>
        <dbReference type="EMBL" id="MDN3297061.1"/>
    </source>
</evidence>
<reference evidence="17" key="1">
    <citation type="submission" date="2023-06" db="EMBL/GenBank/DDBJ databases">
        <title>WGS-Sequencing of Streptomyces ficellus isolate 21 collected from sand in Gara Djebilet Iron Mine in Algeria.</title>
        <authorList>
            <person name="Zegers G.P."/>
            <person name="Gomez A."/>
            <person name="Gueddou A."/>
            <person name="Zahara A.F."/>
            <person name="Worth M."/>
            <person name="Sevigny J.L."/>
            <person name="Tisa L."/>
        </authorList>
    </citation>
    <scope>NUCLEOTIDE SEQUENCE</scope>
    <source>
        <strain evidence="17">AS11</strain>
    </source>
</reference>
<protein>
    <recommendedName>
        <fullName evidence="4 14">3-oxoacyl-[acyl-carrier-protein] synthase 2</fullName>
        <ecNumber evidence="3 14">2.3.1.179</ecNumber>
    </recommendedName>
</protein>
<keyword evidence="10 14" id="KW-0012">Acyltransferase</keyword>
<dbReference type="InterPro" id="IPR014030">
    <property type="entry name" value="Ketoacyl_synth_N"/>
</dbReference>
<organism evidence="17 18">
    <name type="scientific">Streptomyces ficellus</name>
    <dbReference type="NCBI Taxonomy" id="1977088"/>
    <lineage>
        <taxon>Bacteria</taxon>
        <taxon>Bacillati</taxon>
        <taxon>Actinomycetota</taxon>
        <taxon>Actinomycetes</taxon>
        <taxon>Kitasatosporales</taxon>
        <taxon>Streptomycetaceae</taxon>
        <taxon>Streptomyces</taxon>
    </lineage>
</organism>
<dbReference type="SUPFAM" id="SSF53901">
    <property type="entry name" value="Thiolase-like"/>
    <property type="match status" value="2"/>
</dbReference>
<evidence type="ECO:0000313" key="18">
    <source>
        <dbReference type="Proteomes" id="UP001174050"/>
    </source>
</evidence>
<dbReference type="InterPro" id="IPR016039">
    <property type="entry name" value="Thiolase-like"/>
</dbReference>
<comment type="pathway">
    <text evidence="1 14">Lipid metabolism; fatty acid biosynthesis.</text>
</comment>
<gene>
    <name evidence="17" type="ORF">QWM81_24045</name>
</gene>
<evidence type="ECO:0000256" key="15">
    <source>
        <dbReference type="RuleBase" id="RU003694"/>
    </source>
</evidence>
<evidence type="ECO:0000259" key="16">
    <source>
        <dbReference type="PROSITE" id="PS52004"/>
    </source>
</evidence>
<comment type="function">
    <text evidence="11 14">Involved in the type II fatty acid elongation cycle. Catalyzes the elongation of a wide range of acyl-ACP by the addition of two carbons from malonyl-ACP to an acyl acceptor. Can efficiently catalyze the conversion of palmitoleoyl-ACP (cis-hexadec-9-enoyl-ACP) to cis-vaccenoyl-ACP (cis-octadec-11-enoyl-ACP), an essential step in the thermal regulation of fatty acid composition.</text>
</comment>
<evidence type="ECO:0000256" key="7">
    <source>
        <dbReference type="ARBA" id="ARBA00022832"/>
    </source>
</evidence>
<dbReference type="PANTHER" id="PTHR11712:SF347">
    <property type="entry name" value="BETA KETOACYL-ACYL CARRIER PROTEIN SYNTHASE"/>
    <property type="match status" value="1"/>
</dbReference>
<evidence type="ECO:0000256" key="11">
    <source>
        <dbReference type="ARBA" id="ARBA00024006"/>
    </source>
</evidence>
<comment type="caution">
    <text evidence="17">The sequence shown here is derived from an EMBL/GenBank/DDBJ whole genome shotgun (WGS) entry which is preliminary data.</text>
</comment>
<evidence type="ECO:0000256" key="5">
    <source>
        <dbReference type="ARBA" id="ARBA00022516"/>
    </source>
</evidence>
<evidence type="ECO:0000256" key="12">
    <source>
        <dbReference type="ARBA" id="ARBA00047318"/>
    </source>
</evidence>
<dbReference type="EC" id="2.3.1.179" evidence="3 14"/>
<dbReference type="Pfam" id="PF02801">
    <property type="entry name" value="Ketoacyl-synt_C"/>
    <property type="match status" value="1"/>
</dbReference>
<name>A0ABT7ZCB7_9ACTN</name>
<feature type="domain" description="Ketosynthase family 3 (KS3)" evidence="16">
    <location>
        <begin position="8"/>
        <end position="411"/>
    </location>
</feature>
<evidence type="ECO:0000256" key="6">
    <source>
        <dbReference type="ARBA" id="ARBA00022679"/>
    </source>
</evidence>
<evidence type="ECO:0000256" key="10">
    <source>
        <dbReference type="ARBA" id="ARBA00023315"/>
    </source>
</evidence>
<keyword evidence="6 14" id="KW-0808">Transferase</keyword>
<evidence type="ECO:0000256" key="14">
    <source>
        <dbReference type="PIRNR" id="PIRNR000447"/>
    </source>
</evidence>
<dbReference type="PROSITE" id="PS00606">
    <property type="entry name" value="KS3_1"/>
    <property type="match status" value="1"/>
</dbReference>
<comment type="catalytic activity">
    <reaction evidence="12 14">
        <text>(9Z)-hexadecenoyl-[ACP] + malonyl-[ACP] + H(+) = 3-oxo-(11Z)-octadecenoyl-[ACP] + holo-[ACP] + CO2</text>
        <dbReference type="Rhea" id="RHEA:55040"/>
        <dbReference type="Rhea" id="RHEA-COMP:9623"/>
        <dbReference type="Rhea" id="RHEA-COMP:9685"/>
        <dbReference type="Rhea" id="RHEA-COMP:10800"/>
        <dbReference type="Rhea" id="RHEA-COMP:14074"/>
        <dbReference type="ChEBI" id="CHEBI:15378"/>
        <dbReference type="ChEBI" id="CHEBI:16526"/>
        <dbReference type="ChEBI" id="CHEBI:64479"/>
        <dbReference type="ChEBI" id="CHEBI:78449"/>
        <dbReference type="ChEBI" id="CHEBI:83989"/>
        <dbReference type="ChEBI" id="CHEBI:138538"/>
        <dbReference type="EC" id="2.3.1.179"/>
    </reaction>
</comment>
<evidence type="ECO:0000256" key="9">
    <source>
        <dbReference type="ARBA" id="ARBA00023160"/>
    </source>
</evidence>
<comment type="catalytic activity">
    <reaction evidence="13 14">
        <text>a fatty acyl-[ACP] + malonyl-[ACP] + H(+) = a 3-oxoacyl-[ACP] + holo-[ACP] + CO2</text>
        <dbReference type="Rhea" id="RHEA:22836"/>
        <dbReference type="Rhea" id="RHEA-COMP:9623"/>
        <dbReference type="Rhea" id="RHEA-COMP:9685"/>
        <dbReference type="Rhea" id="RHEA-COMP:9916"/>
        <dbReference type="Rhea" id="RHEA-COMP:14125"/>
        <dbReference type="ChEBI" id="CHEBI:15378"/>
        <dbReference type="ChEBI" id="CHEBI:16526"/>
        <dbReference type="ChEBI" id="CHEBI:64479"/>
        <dbReference type="ChEBI" id="CHEBI:78449"/>
        <dbReference type="ChEBI" id="CHEBI:78776"/>
        <dbReference type="ChEBI" id="CHEBI:138651"/>
    </reaction>
</comment>
<dbReference type="InterPro" id="IPR017568">
    <property type="entry name" value="3-oxoacyl-ACP_synth-2"/>
</dbReference>
<dbReference type="InterPro" id="IPR018201">
    <property type="entry name" value="Ketoacyl_synth_AS"/>
</dbReference>
<dbReference type="SMART" id="SM00825">
    <property type="entry name" value="PKS_KS"/>
    <property type="match status" value="1"/>
</dbReference>
<evidence type="ECO:0000256" key="3">
    <source>
        <dbReference type="ARBA" id="ARBA00012356"/>
    </source>
</evidence>
<keyword evidence="7" id="KW-0276">Fatty acid metabolism</keyword>
<evidence type="ECO:0000256" key="13">
    <source>
        <dbReference type="ARBA" id="ARBA00047659"/>
    </source>
</evidence>
<dbReference type="Pfam" id="PF00109">
    <property type="entry name" value="ketoacyl-synt"/>
    <property type="match status" value="1"/>
</dbReference>
<dbReference type="CDD" id="cd00834">
    <property type="entry name" value="KAS_I_II"/>
    <property type="match status" value="1"/>
</dbReference>
<evidence type="ECO:0000256" key="1">
    <source>
        <dbReference type="ARBA" id="ARBA00005194"/>
    </source>
</evidence>
<evidence type="ECO:0000256" key="8">
    <source>
        <dbReference type="ARBA" id="ARBA00023098"/>
    </source>
</evidence>
<keyword evidence="8" id="KW-0443">Lipid metabolism</keyword>
<keyword evidence="18" id="KW-1185">Reference proteome</keyword>
<accession>A0ABT7ZCB7</accession>
<dbReference type="Proteomes" id="UP001174050">
    <property type="component" value="Unassembled WGS sequence"/>
</dbReference>
<dbReference type="PROSITE" id="PS52004">
    <property type="entry name" value="KS3_2"/>
    <property type="match status" value="1"/>
</dbReference>
<proteinExistence type="inferred from homology"/>
<dbReference type="RefSeq" id="WP_290114414.1">
    <property type="nucleotide sequence ID" value="NZ_JAUEPL010000043.1"/>
</dbReference>
<dbReference type="InterPro" id="IPR000794">
    <property type="entry name" value="Beta-ketoacyl_synthase"/>
</dbReference>
<evidence type="ECO:0000256" key="4">
    <source>
        <dbReference type="ARBA" id="ARBA00014657"/>
    </source>
</evidence>
<dbReference type="InterPro" id="IPR020841">
    <property type="entry name" value="PKS_Beta-ketoAc_synthase_dom"/>
</dbReference>